<dbReference type="Proteomes" id="UP000599523">
    <property type="component" value="Unassembled WGS sequence"/>
</dbReference>
<sequence>MNVEPEYVIDAERFAWRSWAGDVVIFDRLSGDSWMMERPAGRILEFIAERGSPSFATKRDCAVERASLSAESGREADEVLATLIELGILIRFENTRSVD</sequence>
<evidence type="ECO:0000313" key="1">
    <source>
        <dbReference type="EMBL" id="NMG02127.1"/>
    </source>
</evidence>
<proteinExistence type="predicted"/>
<organism evidence="1 2">
    <name type="scientific">Azoarcus taiwanensis</name>
    <dbReference type="NCBI Taxonomy" id="666964"/>
    <lineage>
        <taxon>Bacteria</taxon>
        <taxon>Pseudomonadati</taxon>
        <taxon>Pseudomonadota</taxon>
        <taxon>Betaproteobacteria</taxon>
        <taxon>Rhodocyclales</taxon>
        <taxon>Zoogloeaceae</taxon>
        <taxon>Azoarcus</taxon>
    </lineage>
</organism>
<dbReference type="AlphaFoldDB" id="A0A972F6C6"/>
<reference evidence="1" key="1">
    <citation type="submission" date="2019-12" db="EMBL/GenBank/DDBJ databases">
        <title>Comparative genomics gives insights into the taxonomy of the Azoarcus-Aromatoleum group and reveals separate origins of nif in the plant-associated Azoarcus and non-plant-associated Aromatoleum sub-groups.</title>
        <authorList>
            <person name="Lafos M."/>
            <person name="Maluk M."/>
            <person name="Batista M."/>
            <person name="Junghare M."/>
            <person name="Carmona M."/>
            <person name="Faoro H."/>
            <person name="Cruz L.M."/>
            <person name="Battistoni F."/>
            <person name="De Souza E."/>
            <person name="Pedrosa F."/>
            <person name="Chen W.-M."/>
            <person name="Poole P.S."/>
            <person name="Dixon R.A."/>
            <person name="James E.K."/>
        </authorList>
    </citation>
    <scope>NUCLEOTIDE SEQUENCE</scope>
    <source>
        <strain evidence="1">NSC3</strain>
    </source>
</reference>
<comment type="caution">
    <text evidence="1">The sequence shown here is derived from an EMBL/GenBank/DDBJ whole genome shotgun (WGS) entry which is preliminary data.</text>
</comment>
<dbReference type="RefSeq" id="WP_168986919.1">
    <property type="nucleotide sequence ID" value="NZ_CAWPHM010000066.1"/>
</dbReference>
<accession>A0A972F6C6</accession>
<evidence type="ECO:0000313" key="2">
    <source>
        <dbReference type="Proteomes" id="UP000599523"/>
    </source>
</evidence>
<dbReference type="EMBL" id="WTVM01000015">
    <property type="protein sequence ID" value="NMG02127.1"/>
    <property type="molecule type" value="Genomic_DNA"/>
</dbReference>
<name>A0A972F6C6_9RHOO</name>
<dbReference type="InterPro" id="IPR027599">
    <property type="entry name" value="PqqD-rel_X"/>
</dbReference>
<dbReference type="NCBIfam" id="TIGR04353">
    <property type="entry name" value="PqqD_rel_X"/>
    <property type="match status" value="1"/>
</dbReference>
<protein>
    <submittedName>
        <fullName evidence="1">HPr-rel-A system PqqD family peptide chaperone</fullName>
    </submittedName>
</protein>
<keyword evidence="2" id="KW-1185">Reference proteome</keyword>
<gene>
    <name evidence="1" type="ORF">GPA21_03965</name>
</gene>